<evidence type="ECO:0000313" key="2">
    <source>
        <dbReference type="EMBL" id="ORY40381.1"/>
    </source>
</evidence>
<protein>
    <submittedName>
        <fullName evidence="2">Uncharacterized protein</fullName>
    </submittedName>
</protein>
<proteinExistence type="predicted"/>
<accession>A0A1Y2C039</accession>
<dbReference type="OrthoDB" id="5340910at2759"/>
<evidence type="ECO:0000256" key="1">
    <source>
        <dbReference type="SAM" id="MobiDB-lite"/>
    </source>
</evidence>
<dbReference type="Proteomes" id="UP000193642">
    <property type="component" value="Unassembled WGS sequence"/>
</dbReference>
<feature type="compositionally biased region" description="Low complexity" evidence="1">
    <location>
        <begin position="208"/>
        <end position="227"/>
    </location>
</feature>
<feature type="region of interest" description="Disordered" evidence="1">
    <location>
        <begin position="208"/>
        <end position="263"/>
    </location>
</feature>
<reference evidence="2 3" key="1">
    <citation type="submission" date="2016-07" db="EMBL/GenBank/DDBJ databases">
        <title>Pervasive Adenine N6-methylation of Active Genes in Fungi.</title>
        <authorList>
            <consortium name="DOE Joint Genome Institute"/>
            <person name="Mondo S.J."/>
            <person name="Dannebaum R.O."/>
            <person name="Kuo R.C."/>
            <person name="Labutti K."/>
            <person name="Haridas S."/>
            <person name="Kuo A."/>
            <person name="Salamov A."/>
            <person name="Ahrendt S.R."/>
            <person name="Lipzen A."/>
            <person name="Sullivan W."/>
            <person name="Andreopoulos W.B."/>
            <person name="Clum A."/>
            <person name="Lindquist E."/>
            <person name="Daum C."/>
            <person name="Ramamoorthy G.K."/>
            <person name="Gryganskyi A."/>
            <person name="Culley D."/>
            <person name="Magnuson J.K."/>
            <person name="James T.Y."/>
            <person name="O'Malley M.A."/>
            <person name="Stajich J.E."/>
            <person name="Spatafora J.W."/>
            <person name="Visel A."/>
            <person name="Grigoriev I.V."/>
        </authorList>
    </citation>
    <scope>NUCLEOTIDE SEQUENCE [LARGE SCALE GENOMIC DNA]</scope>
    <source>
        <strain evidence="2 3">JEL800</strain>
    </source>
</reference>
<feature type="compositionally biased region" description="Polar residues" evidence="1">
    <location>
        <begin position="237"/>
        <end position="252"/>
    </location>
</feature>
<organism evidence="2 3">
    <name type="scientific">Rhizoclosmatium globosum</name>
    <dbReference type="NCBI Taxonomy" id="329046"/>
    <lineage>
        <taxon>Eukaryota</taxon>
        <taxon>Fungi</taxon>
        <taxon>Fungi incertae sedis</taxon>
        <taxon>Chytridiomycota</taxon>
        <taxon>Chytridiomycota incertae sedis</taxon>
        <taxon>Chytridiomycetes</taxon>
        <taxon>Chytridiales</taxon>
        <taxon>Chytriomycetaceae</taxon>
        <taxon>Rhizoclosmatium</taxon>
    </lineage>
</organism>
<evidence type="ECO:0000313" key="3">
    <source>
        <dbReference type="Proteomes" id="UP000193642"/>
    </source>
</evidence>
<sequence length="263" mass="28763">MSCLPLINSTMCPSFQHYSAYLVTGLPVTDVPSFDTYIQTSIDTSLNQYSFGEMMRTAFNCPGWNGLGLRYHQSVFCGYLTALCAQFAPDNSPYDTCNPPESVIPLCQSTLDSFAASWRAVFADEAACPEGMNEGATAFFDWIVSVRDRLSADEGTCLVAESVETANCGFKSALEANEYCTHAARDTEDEEGKTDPCCASYITSLQESSTKTASSTSSDNDKVSSNSKESHQILEASYQTPIERQLRSSSESKPPRFICVQVE</sequence>
<dbReference type="AlphaFoldDB" id="A0A1Y2C039"/>
<gene>
    <name evidence="2" type="ORF">BCR33DRAFT_719380</name>
</gene>
<dbReference type="EMBL" id="MCGO01000035">
    <property type="protein sequence ID" value="ORY40381.1"/>
    <property type="molecule type" value="Genomic_DNA"/>
</dbReference>
<comment type="caution">
    <text evidence="2">The sequence shown here is derived from an EMBL/GenBank/DDBJ whole genome shotgun (WGS) entry which is preliminary data.</text>
</comment>
<name>A0A1Y2C039_9FUNG</name>
<keyword evidence="3" id="KW-1185">Reference proteome</keyword>